<feature type="region of interest" description="Disordered" evidence="1">
    <location>
        <begin position="152"/>
        <end position="202"/>
    </location>
</feature>
<accession>A0A8K0KE02</accession>
<keyword evidence="3" id="KW-1185">Reference proteome</keyword>
<dbReference type="GO" id="GO:0019901">
    <property type="term" value="F:protein kinase binding"/>
    <property type="evidence" value="ECO:0007669"/>
    <property type="project" value="TreeGrafter"/>
</dbReference>
<protein>
    <submittedName>
        <fullName evidence="2">Uncharacterized protein</fullName>
    </submittedName>
</protein>
<dbReference type="AlphaFoldDB" id="A0A8K0KE02"/>
<gene>
    <name evidence="2" type="ORF">J437_LFUL006835</name>
</gene>
<dbReference type="Pfam" id="PF05210">
    <property type="entry name" value="Sprouty"/>
    <property type="match status" value="1"/>
</dbReference>
<dbReference type="InterPro" id="IPR007875">
    <property type="entry name" value="Sprouty"/>
</dbReference>
<organism evidence="2 3">
    <name type="scientific">Ladona fulva</name>
    <name type="common">Scarce chaser dragonfly</name>
    <name type="synonym">Libellula fulva</name>
    <dbReference type="NCBI Taxonomy" id="123851"/>
    <lineage>
        <taxon>Eukaryota</taxon>
        <taxon>Metazoa</taxon>
        <taxon>Ecdysozoa</taxon>
        <taxon>Arthropoda</taxon>
        <taxon>Hexapoda</taxon>
        <taxon>Insecta</taxon>
        <taxon>Pterygota</taxon>
        <taxon>Palaeoptera</taxon>
        <taxon>Odonata</taxon>
        <taxon>Epiprocta</taxon>
        <taxon>Anisoptera</taxon>
        <taxon>Libelluloidea</taxon>
        <taxon>Libellulidae</taxon>
        <taxon>Ladona</taxon>
    </lineage>
</organism>
<evidence type="ECO:0000256" key="1">
    <source>
        <dbReference type="SAM" id="MobiDB-lite"/>
    </source>
</evidence>
<feature type="compositionally biased region" description="Basic and acidic residues" evidence="1">
    <location>
        <begin position="152"/>
        <end position="164"/>
    </location>
</feature>
<comment type="caution">
    <text evidence="2">The sequence shown here is derived from an EMBL/GenBank/DDBJ whole genome shotgun (WGS) entry which is preliminary data.</text>
</comment>
<evidence type="ECO:0000313" key="2">
    <source>
        <dbReference type="EMBL" id="KAG8230638.1"/>
    </source>
</evidence>
<dbReference type="GO" id="GO:0043409">
    <property type="term" value="P:negative regulation of MAPK cascade"/>
    <property type="evidence" value="ECO:0007669"/>
    <property type="project" value="TreeGrafter"/>
</dbReference>
<reference evidence="2" key="1">
    <citation type="submission" date="2013-04" db="EMBL/GenBank/DDBJ databases">
        <authorList>
            <person name="Qu J."/>
            <person name="Murali S.C."/>
            <person name="Bandaranaike D."/>
            <person name="Bellair M."/>
            <person name="Blankenburg K."/>
            <person name="Chao H."/>
            <person name="Dinh H."/>
            <person name="Doddapaneni H."/>
            <person name="Downs B."/>
            <person name="Dugan-Rocha S."/>
            <person name="Elkadiri S."/>
            <person name="Gnanaolivu R.D."/>
            <person name="Hernandez B."/>
            <person name="Javaid M."/>
            <person name="Jayaseelan J.C."/>
            <person name="Lee S."/>
            <person name="Li M."/>
            <person name="Ming W."/>
            <person name="Munidasa M."/>
            <person name="Muniz J."/>
            <person name="Nguyen L."/>
            <person name="Ongeri F."/>
            <person name="Osuji N."/>
            <person name="Pu L.-L."/>
            <person name="Puazo M."/>
            <person name="Qu C."/>
            <person name="Quiroz J."/>
            <person name="Raj R."/>
            <person name="Weissenberger G."/>
            <person name="Xin Y."/>
            <person name="Zou X."/>
            <person name="Han Y."/>
            <person name="Richards S."/>
            <person name="Worley K."/>
            <person name="Muzny D."/>
            <person name="Gibbs R."/>
        </authorList>
    </citation>
    <scope>NUCLEOTIDE SEQUENCE</scope>
    <source>
        <strain evidence="2">Sampled in the wild</strain>
    </source>
</reference>
<proteinExistence type="predicted"/>
<dbReference type="OrthoDB" id="5786858at2759"/>
<dbReference type="PANTHER" id="PTHR11202:SF3">
    <property type="entry name" value="SPROUTY-RELATED PROTEIN WITH EVH-1 DOMAIN, ISOFORM C"/>
    <property type="match status" value="1"/>
</dbReference>
<evidence type="ECO:0000313" key="3">
    <source>
        <dbReference type="Proteomes" id="UP000792457"/>
    </source>
</evidence>
<dbReference type="PROSITE" id="PS51227">
    <property type="entry name" value="SPR"/>
    <property type="match status" value="1"/>
</dbReference>
<feature type="compositionally biased region" description="Basic and acidic residues" evidence="1">
    <location>
        <begin position="99"/>
        <end position="114"/>
    </location>
</feature>
<sequence>MLYRLAESSPLHKYNSEVGDDEVFMTLNLPVERGDSRSSSDSSSRGGAGCRPPPTPTGPPSEAIPSPHPHHHHTHRIQYMSRLPPSTDGTGGGTIPEVESQRRSCAPREAEGKHGVISPGGVDGEPTENYSYVRLTPAHEYIYPTVLTDETKRAHWESSSDRKAISPVGMDTMSTRPPLPAKPGRKRDRHKGGGRGAGGGGRARCRHCNEAFSLGDNPRGCCEYAPDPVRAGIDAVSCISCAQCMLYHCMADAEGEFARHPCECGSGEGPGGGAAGGDGCGRRWLGLALLSLLVPCLWCYPPLRACHKCGVACGLCGGRHQASPS</sequence>
<dbReference type="GO" id="GO:0016020">
    <property type="term" value="C:membrane"/>
    <property type="evidence" value="ECO:0007669"/>
    <property type="project" value="InterPro"/>
</dbReference>
<reference evidence="2" key="2">
    <citation type="submission" date="2017-10" db="EMBL/GenBank/DDBJ databases">
        <title>Ladona fulva Genome sequencing and assembly.</title>
        <authorList>
            <person name="Murali S."/>
            <person name="Richards S."/>
            <person name="Bandaranaike D."/>
            <person name="Bellair M."/>
            <person name="Blankenburg K."/>
            <person name="Chao H."/>
            <person name="Dinh H."/>
            <person name="Doddapaneni H."/>
            <person name="Dugan-Rocha S."/>
            <person name="Elkadiri S."/>
            <person name="Gnanaolivu R."/>
            <person name="Hernandez B."/>
            <person name="Skinner E."/>
            <person name="Javaid M."/>
            <person name="Lee S."/>
            <person name="Li M."/>
            <person name="Ming W."/>
            <person name="Munidasa M."/>
            <person name="Muniz J."/>
            <person name="Nguyen L."/>
            <person name="Hughes D."/>
            <person name="Osuji N."/>
            <person name="Pu L.-L."/>
            <person name="Puazo M."/>
            <person name="Qu C."/>
            <person name="Quiroz J."/>
            <person name="Raj R."/>
            <person name="Weissenberger G."/>
            <person name="Xin Y."/>
            <person name="Zou X."/>
            <person name="Han Y."/>
            <person name="Worley K."/>
            <person name="Muzny D."/>
            <person name="Gibbs R."/>
        </authorList>
    </citation>
    <scope>NUCLEOTIDE SEQUENCE</scope>
    <source>
        <strain evidence="2">Sampled in the wild</strain>
    </source>
</reference>
<feature type="compositionally biased region" description="Basic residues" evidence="1">
    <location>
        <begin position="183"/>
        <end position="193"/>
    </location>
</feature>
<feature type="region of interest" description="Disordered" evidence="1">
    <location>
        <begin position="1"/>
        <end position="129"/>
    </location>
</feature>
<name>A0A8K0KE02_LADFU</name>
<dbReference type="Proteomes" id="UP000792457">
    <property type="component" value="Unassembled WGS sequence"/>
</dbReference>
<dbReference type="PANTHER" id="PTHR11202">
    <property type="entry name" value="SPROUTY-RELATED, EVH1 DOMAIN-CONTAINING PROTEIN FAMILY MEMBER"/>
    <property type="match status" value="1"/>
</dbReference>
<dbReference type="EMBL" id="KZ308499">
    <property type="protein sequence ID" value="KAG8230638.1"/>
    <property type="molecule type" value="Genomic_DNA"/>
</dbReference>